<accession>A0AAD8I9Q3</accession>
<dbReference type="Proteomes" id="UP001237642">
    <property type="component" value="Unassembled WGS sequence"/>
</dbReference>
<dbReference type="InterPro" id="IPR008928">
    <property type="entry name" value="6-hairpin_glycosidase_sf"/>
</dbReference>
<comment type="caution">
    <text evidence="8">The sequence shown here is derived from an EMBL/GenBank/DDBJ whole genome shotgun (WGS) entry which is preliminary data.</text>
</comment>
<dbReference type="GO" id="GO:0004573">
    <property type="term" value="F:Glc3Man9GlcNAc2 oligosaccharide glucosidase activity"/>
    <property type="evidence" value="ECO:0007669"/>
    <property type="project" value="UniProtKB-UniRule"/>
</dbReference>
<dbReference type="FunFam" id="1.50.10.10:FF:000009">
    <property type="entry name" value="mannosyl-oligosaccharide glucosidase"/>
    <property type="match status" value="1"/>
</dbReference>
<keyword evidence="4 5" id="KW-0326">Glycosidase</keyword>
<proteinExistence type="inferred from homology"/>
<comment type="similarity">
    <text evidence="2 5">Belongs to the glycosyl hydrolase 63 family.</text>
</comment>
<comment type="pathway">
    <text evidence="1">Glycan metabolism; N-glycan degradation.</text>
</comment>
<dbReference type="InterPro" id="IPR031335">
    <property type="entry name" value="Glyco_hydro_63_C"/>
</dbReference>
<evidence type="ECO:0000256" key="1">
    <source>
        <dbReference type="ARBA" id="ARBA00004740"/>
    </source>
</evidence>
<evidence type="ECO:0000259" key="6">
    <source>
        <dbReference type="Pfam" id="PF03200"/>
    </source>
</evidence>
<evidence type="ECO:0000256" key="2">
    <source>
        <dbReference type="ARBA" id="ARBA00010833"/>
    </source>
</evidence>
<evidence type="ECO:0000313" key="8">
    <source>
        <dbReference type="EMBL" id="KAK1381606.1"/>
    </source>
</evidence>
<organism evidence="8 9">
    <name type="scientific">Heracleum sosnowskyi</name>
    <dbReference type="NCBI Taxonomy" id="360622"/>
    <lineage>
        <taxon>Eukaryota</taxon>
        <taxon>Viridiplantae</taxon>
        <taxon>Streptophyta</taxon>
        <taxon>Embryophyta</taxon>
        <taxon>Tracheophyta</taxon>
        <taxon>Spermatophyta</taxon>
        <taxon>Magnoliopsida</taxon>
        <taxon>eudicotyledons</taxon>
        <taxon>Gunneridae</taxon>
        <taxon>Pentapetalae</taxon>
        <taxon>asterids</taxon>
        <taxon>campanulids</taxon>
        <taxon>Apiales</taxon>
        <taxon>Apiaceae</taxon>
        <taxon>Apioideae</taxon>
        <taxon>apioid superclade</taxon>
        <taxon>Tordylieae</taxon>
        <taxon>Tordyliinae</taxon>
        <taxon>Heracleum</taxon>
    </lineage>
</organism>
<dbReference type="FunFam" id="2.70.98.110:FF:000002">
    <property type="entry name" value="Mannosyl-oligosaccharide glucosidase GCS1"/>
    <property type="match status" value="1"/>
</dbReference>
<comment type="subcellular location">
    <subcellularLocation>
        <location evidence="5">Endoplasmic reticulum membrane</location>
        <topology evidence="5">Single-pass type II membrane protein</topology>
    </subcellularLocation>
</comment>
<dbReference type="GO" id="GO:0005789">
    <property type="term" value="C:endoplasmic reticulum membrane"/>
    <property type="evidence" value="ECO:0007669"/>
    <property type="project" value="UniProtKB-SubCell"/>
</dbReference>
<evidence type="ECO:0000313" key="9">
    <source>
        <dbReference type="Proteomes" id="UP001237642"/>
    </source>
</evidence>
<keyword evidence="9" id="KW-1185">Reference proteome</keyword>
<dbReference type="InterPro" id="IPR038518">
    <property type="entry name" value="Glyco_hydro_63N_sf"/>
</dbReference>
<dbReference type="Pfam" id="PF03200">
    <property type="entry name" value="Glyco_hydro_63"/>
    <property type="match status" value="1"/>
</dbReference>
<comment type="function">
    <text evidence="5">Cleaves the distal alpha 1,2-linked glucose residue from the Glc(3)Man(9)GlcNAc(2) oligosaccharide precursor.</text>
</comment>
<reference evidence="8" key="2">
    <citation type="submission" date="2023-05" db="EMBL/GenBank/DDBJ databases">
        <authorList>
            <person name="Schelkunov M.I."/>
        </authorList>
    </citation>
    <scope>NUCLEOTIDE SEQUENCE</scope>
    <source>
        <strain evidence="8">Hsosn_3</strain>
        <tissue evidence="8">Leaf</tissue>
    </source>
</reference>
<dbReference type="GO" id="GO:0006487">
    <property type="term" value="P:protein N-linked glycosylation"/>
    <property type="evidence" value="ECO:0007669"/>
    <property type="project" value="UniProtKB-UniRule"/>
</dbReference>
<protein>
    <recommendedName>
        <fullName evidence="5">Mannosyl-oligosaccharide glucosidase</fullName>
        <ecNumber evidence="5">3.2.1.106</ecNumber>
    </recommendedName>
</protein>
<dbReference type="InterPro" id="IPR004888">
    <property type="entry name" value="Glycoside_hydrolase_63"/>
</dbReference>
<dbReference type="Pfam" id="PF16923">
    <property type="entry name" value="Glyco_hydro_63N"/>
    <property type="match status" value="1"/>
</dbReference>
<dbReference type="EC" id="3.2.1.106" evidence="5"/>
<dbReference type="InterPro" id="IPR012341">
    <property type="entry name" value="6hp_glycosidase-like_sf"/>
</dbReference>
<keyword evidence="3 5" id="KW-0378">Hydrolase</keyword>
<dbReference type="GO" id="GO:0009311">
    <property type="term" value="P:oligosaccharide metabolic process"/>
    <property type="evidence" value="ECO:0007669"/>
    <property type="project" value="UniProtKB-UniRule"/>
</dbReference>
<dbReference type="Gene3D" id="1.50.10.10">
    <property type="match status" value="1"/>
</dbReference>
<dbReference type="InterPro" id="IPR031631">
    <property type="entry name" value="Glyco_hydro_63N"/>
</dbReference>
<evidence type="ECO:0000256" key="4">
    <source>
        <dbReference type="ARBA" id="ARBA00023295"/>
    </source>
</evidence>
<evidence type="ECO:0000256" key="5">
    <source>
        <dbReference type="RuleBase" id="RU368089"/>
    </source>
</evidence>
<comment type="catalytic activity">
    <reaction evidence="5">
        <text>N(4)-(alpha-D-Glc-(1-&gt;2)-alpha-D-Glc-(1-&gt;3)-alpha-D-Glc-(1-&gt;3)-alpha-D-Man-(1-&gt;2)-alpha-D-Man-(1-&gt;2)-alpha-D-Man-(1-&gt;3)-[alpha-D-Man-(1-&gt;2)-alpha-D-Man-(1-&gt;3)-[alpha-D-Man-(1-&gt;2)-alpha-D-Man-(1-&gt;6)]-alpha-D-Man-(1-&gt;6)]-beta-D-Man-(1-&gt;4)-beta-D-GlcNAc-(1-&gt;4)-beta-D-GlcNAc)-L-asparaginyl-[protein] + H2O = N(4)-(alpha-D-Glc-(1-&gt;3)-alpha-D-Glc-(1-&gt;3)-alpha-D-Man-(1-&gt;2)-alpha-D-Man-(1-&gt;2)-alpha-D-Man-(1-&gt;3)-[alpha-D-Man-(1-&gt;2)-alpha-D-Man-(1-&gt;3)-[alpha-D-Man-(1-&gt;2)-alpha-D-Man-(1-&gt;6)]-alpha-D-Man-(1-&gt;6)]-beta-D-Man-(1-&gt;4)-beta-D-GlcNAc-(1-&gt;4)-beta-D-GlcNAc)-L-asparaginyl-[protein] + beta-D-glucose</text>
        <dbReference type="Rhea" id="RHEA:55988"/>
        <dbReference type="Rhea" id="RHEA-COMP:12806"/>
        <dbReference type="Rhea" id="RHEA-COMP:14355"/>
        <dbReference type="ChEBI" id="CHEBI:15377"/>
        <dbReference type="ChEBI" id="CHEBI:15903"/>
        <dbReference type="ChEBI" id="CHEBI:59082"/>
        <dbReference type="ChEBI" id="CHEBI:132537"/>
        <dbReference type="EC" id="3.2.1.106"/>
    </reaction>
</comment>
<feature type="domain" description="Glycosyl hydrolase family 63 N-terminal" evidence="7">
    <location>
        <begin position="26"/>
        <end position="189"/>
    </location>
</feature>
<dbReference type="AlphaFoldDB" id="A0AAD8I9Q3"/>
<sequence length="767" mass="88374">MERVITPFPSPKLMDLPMFQGEHKESLYWGTYRPQVYLGVRARVPQSLVFGMMWIAFKEGKYFIRHVCQDSDELKKYGWTRHNGRDYGHQDLVDQEMTLAVDFLKSKGDHSGYGGDWVVRSDVQMENFKEEEKAHLFFYIADEEGNALNLGRGIIDGHDISILASGSRSDFGRWELHLKSKDNLEVHYAGFKTADIHKLSDLVQENVAAQASGNDSLQLTDTSDASPNILVFQMSSKIPFTVDIAFVSGTDSNGSKAKERVSSLTGNLLTSQLIEKRRELDDKFRQFFSTSGKLEYESMEVGKAAIGNLIGGIGYFYGQSKISLPTTTNYKLGDDVLSYWPAELYTAVPSRPIFPRGFLWDEGFHQLLIWRWDIPICLDIVGHWLDLMNIDGWIPREQILGSEALSKIPAEYVVQHPNNANPPALFMVLRDLVRSMKKKKFNETEEKQISSFLDRAFVRLDAWFQWFNTTQSGKTKSSYYWHGRDNITISQLNPQTLTSGFDDSPRASHPNDEERHVDLRCWMFLAADSMHSISEFLEIESVRGKEYKLMSNVLSDFELLNEMHFDNAYGTYFDFGNHTEKVHLSWKPVEEPNNLSSRQLIREVLEEPVLKFVPHVGYISLFPFIWKLIPPQSSILEKQLDLISNRTILWSDFGILSLARTSSLYMKYNTEHEAPYWRGTIWMNMNYLILSSLHHYSKENGPYRERAEIIYNELRDNIIRNVVKNYHQTGYLWEQYDQETGKGKGAKVFTGWTALVLLIMAEAYSGC</sequence>
<name>A0AAD8I9Q3_9APIA</name>
<reference evidence="8" key="1">
    <citation type="submission" date="2023-02" db="EMBL/GenBank/DDBJ databases">
        <title>Genome of toxic invasive species Heracleum sosnowskyi carries increased number of genes despite the absence of recent whole-genome duplications.</title>
        <authorList>
            <person name="Schelkunov M."/>
            <person name="Shtratnikova V."/>
            <person name="Makarenko M."/>
            <person name="Klepikova A."/>
            <person name="Omelchenko D."/>
            <person name="Novikova G."/>
            <person name="Obukhova E."/>
            <person name="Bogdanov V."/>
            <person name="Penin A."/>
            <person name="Logacheva M."/>
        </authorList>
    </citation>
    <scope>NUCLEOTIDE SEQUENCE</scope>
    <source>
        <strain evidence="8">Hsosn_3</strain>
        <tissue evidence="8">Leaf</tissue>
    </source>
</reference>
<evidence type="ECO:0000256" key="3">
    <source>
        <dbReference type="ARBA" id="ARBA00022801"/>
    </source>
</evidence>
<gene>
    <name evidence="8" type="ORF">POM88_028350</name>
</gene>
<dbReference type="EMBL" id="JAUIZM010000006">
    <property type="protein sequence ID" value="KAK1381606.1"/>
    <property type="molecule type" value="Genomic_DNA"/>
</dbReference>
<feature type="domain" description="Glycosyl hydrolase family 63 C-terminal" evidence="6">
    <location>
        <begin position="265"/>
        <end position="762"/>
    </location>
</feature>
<dbReference type="SUPFAM" id="SSF48208">
    <property type="entry name" value="Six-hairpin glycosidases"/>
    <property type="match status" value="1"/>
</dbReference>
<evidence type="ECO:0000259" key="7">
    <source>
        <dbReference type="Pfam" id="PF16923"/>
    </source>
</evidence>
<dbReference type="Gene3D" id="2.70.98.110">
    <property type="entry name" value="Glycosyl hydrolase family 63, N-terminal domain"/>
    <property type="match status" value="1"/>
</dbReference>
<dbReference type="PANTHER" id="PTHR10412:SF20">
    <property type="entry name" value="MANNOSYL-OLIGOSACCHARIDE GLUCOSIDASE GCS1"/>
    <property type="match status" value="1"/>
</dbReference>
<keyword evidence="5" id="KW-0256">Endoplasmic reticulum</keyword>
<dbReference type="PANTHER" id="PTHR10412">
    <property type="entry name" value="MANNOSYL-OLIGOSACCHARIDE GLUCOSIDASE"/>
    <property type="match status" value="1"/>
</dbReference>